<organism evidence="1 2">
    <name type="scientific">Sphaerobolus stellatus (strain SS14)</name>
    <dbReference type="NCBI Taxonomy" id="990650"/>
    <lineage>
        <taxon>Eukaryota</taxon>
        <taxon>Fungi</taxon>
        <taxon>Dikarya</taxon>
        <taxon>Basidiomycota</taxon>
        <taxon>Agaricomycotina</taxon>
        <taxon>Agaricomycetes</taxon>
        <taxon>Phallomycetidae</taxon>
        <taxon>Geastrales</taxon>
        <taxon>Sphaerobolaceae</taxon>
        <taxon>Sphaerobolus</taxon>
    </lineage>
</organism>
<dbReference type="AlphaFoldDB" id="A0A0C9ULK1"/>
<evidence type="ECO:0000313" key="1">
    <source>
        <dbReference type="EMBL" id="KIJ29712.1"/>
    </source>
</evidence>
<protein>
    <submittedName>
        <fullName evidence="1">Uncharacterized protein</fullName>
    </submittedName>
</protein>
<reference evidence="1 2" key="1">
    <citation type="submission" date="2014-06" db="EMBL/GenBank/DDBJ databases">
        <title>Evolutionary Origins and Diversification of the Mycorrhizal Mutualists.</title>
        <authorList>
            <consortium name="DOE Joint Genome Institute"/>
            <consortium name="Mycorrhizal Genomics Consortium"/>
            <person name="Kohler A."/>
            <person name="Kuo A."/>
            <person name="Nagy L.G."/>
            <person name="Floudas D."/>
            <person name="Copeland A."/>
            <person name="Barry K.W."/>
            <person name="Cichocki N."/>
            <person name="Veneault-Fourrey C."/>
            <person name="LaButti K."/>
            <person name="Lindquist E.A."/>
            <person name="Lipzen A."/>
            <person name="Lundell T."/>
            <person name="Morin E."/>
            <person name="Murat C."/>
            <person name="Riley R."/>
            <person name="Ohm R."/>
            <person name="Sun H."/>
            <person name="Tunlid A."/>
            <person name="Henrissat B."/>
            <person name="Grigoriev I.V."/>
            <person name="Hibbett D.S."/>
            <person name="Martin F."/>
        </authorList>
    </citation>
    <scope>NUCLEOTIDE SEQUENCE [LARGE SCALE GENOMIC DNA]</scope>
    <source>
        <strain evidence="1 2">SS14</strain>
    </source>
</reference>
<name>A0A0C9ULK1_SPHS4</name>
<dbReference type="EMBL" id="KN837277">
    <property type="protein sequence ID" value="KIJ29712.1"/>
    <property type="molecule type" value="Genomic_DNA"/>
</dbReference>
<sequence>MSFSSTLATQVTLSFKTDVNSNAKAIFRLSAQIEGIKNILSTNNDVILEGLIAGDPSKVLSLMPTMRRATFACVTCFLRVRDFAFHDIYHPVLRYHQLGSFTSKIDAAPIGADVFATVKVSFELEGVYAEEVVEEEQEQPVDVDSQNGEASAVQQAWIQLGFQYLGEFY</sequence>
<gene>
    <name evidence="1" type="ORF">M422DRAFT_784222</name>
</gene>
<proteinExistence type="predicted"/>
<evidence type="ECO:0000313" key="2">
    <source>
        <dbReference type="Proteomes" id="UP000054279"/>
    </source>
</evidence>
<keyword evidence="2" id="KW-1185">Reference proteome</keyword>
<dbReference type="HOGENOM" id="CLU_1579500_0_0_1"/>
<dbReference type="Proteomes" id="UP000054279">
    <property type="component" value="Unassembled WGS sequence"/>
</dbReference>
<accession>A0A0C9ULK1</accession>